<gene>
    <name evidence="2" type="ORF">PghCCS26_18450</name>
</gene>
<evidence type="ECO:0000256" key="1">
    <source>
        <dbReference type="SAM" id="Phobius"/>
    </source>
</evidence>
<reference evidence="2 3" key="1">
    <citation type="submission" date="2023-05" db="EMBL/GenBank/DDBJ databases">
        <title>Draft genome of Paenibacillus sp. CCS26.</title>
        <authorList>
            <person name="Akita H."/>
            <person name="Shinto Y."/>
            <person name="Kimura Z."/>
        </authorList>
    </citation>
    <scope>NUCLEOTIDE SEQUENCE [LARGE SCALE GENOMIC DNA]</scope>
    <source>
        <strain evidence="2 3">CCS26</strain>
    </source>
</reference>
<evidence type="ECO:0008006" key="4">
    <source>
        <dbReference type="Google" id="ProtNLM"/>
    </source>
</evidence>
<name>A0ABQ6NKM5_9BACL</name>
<evidence type="ECO:0000313" key="2">
    <source>
        <dbReference type="EMBL" id="GMK44717.1"/>
    </source>
</evidence>
<protein>
    <recommendedName>
        <fullName evidence="4">Amino acid transporter</fullName>
    </recommendedName>
</protein>
<dbReference type="EMBL" id="BTCL01000004">
    <property type="protein sequence ID" value="GMK44717.1"/>
    <property type="molecule type" value="Genomic_DNA"/>
</dbReference>
<evidence type="ECO:0000313" key="3">
    <source>
        <dbReference type="Proteomes" id="UP001285921"/>
    </source>
</evidence>
<dbReference type="Proteomes" id="UP001285921">
    <property type="component" value="Unassembled WGS sequence"/>
</dbReference>
<keyword evidence="1" id="KW-0472">Membrane</keyword>
<keyword evidence="3" id="KW-1185">Reference proteome</keyword>
<accession>A0ABQ6NKM5</accession>
<organism evidence="2 3">
    <name type="scientific">Paenibacillus glycanilyticus</name>
    <dbReference type="NCBI Taxonomy" id="126569"/>
    <lineage>
        <taxon>Bacteria</taxon>
        <taxon>Bacillati</taxon>
        <taxon>Bacillota</taxon>
        <taxon>Bacilli</taxon>
        <taxon>Bacillales</taxon>
        <taxon>Paenibacillaceae</taxon>
        <taxon>Paenibacillus</taxon>
    </lineage>
</organism>
<proteinExistence type="predicted"/>
<keyword evidence="1" id="KW-0812">Transmembrane</keyword>
<sequence>MRGDLEMSKNNIHETNPEKEYLYTDDNYVDENLRSIQNIEGGGPLKKVDLRSMPRPLRILGYFLFSIIVLMGASVVLISFIR</sequence>
<comment type="caution">
    <text evidence="2">The sequence shown here is derived from an EMBL/GenBank/DDBJ whole genome shotgun (WGS) entry which is preliminary data.</text>
</comment>
<keyword evidence="1" id="KW-1133">Transmembrane helix</keyword>
<feature type="transmembrane region" description="Helical" evidence="1">
    <location>
        <begin position="59"/>
        <end position="81"/>
    </location>
</feature>